<protein>
    <submittedName>
        <fullName evidence="5">Transcriptional regulator, DeoR family</fullName>
    </submittedName>
</protein>
<dbReference type="SMART" id="SM00420">
    <property type="entry name" value="HTH_DEOR"/>
    <property type="match status" value="1"/>
</dbReference>
<feature type="domain" description="HTH deoR-type" evidence="4">
    <location>
        <begin position="3"/>
        <end position="58"/>
    </location>
</feature>
<sequence>MFALERLRIIKEYLINHRQAEVGTLSNLLSVSEVTIRRDLVKLEDEGFLTRTHGGAMLADSQVIQEPSLITSDSAHISRDTYPELAIMSLRLILDNAVVFLADGPINFKIAEGLKARSGVTVLTNDLVIASLVARQKSNRAVLLGGDLNEQGDAVYGAVAQENLLRYHVDILFFEVDAVNHQLQLTVTSEQRANLIMAAAKSADKSVLVCPANRFGRGAFFRFASIHLAEAIVTDPSLPDTEKNRLFSENITVFTAINAFEGSL</sequence>
<evidence type="ECO:0000256" key="1">
    <source>
        <dbReference type="ARBA" id="ARBA00023015"/>
    </source>
</evidence>
<dbReference type="InterPro" id="IPR001034">
    <property type="entry name" value="DeoR_HTH"/>
</dbReference>
<dbReference type="InterPro" id="IPR037171">
    <property type="entry name" value="NagB/RpiA_transferase-like"/>
</dbReference>
<dbReference type="GO" id="GO:0003700">
    <property type="term" value="F:DNA-binding transcription factor activity"/>
    <property type="evidence" value="ECO:0007669"/>
    <property type="project" value="InterPro"/>
</dbReference>
<dbReference type="PROSITE" id="PS51000">
    <property type="entry name" value="HTH_DEOR_2"/>
    <property type="match status" value="1"/>
</dbReference>
<reference evidence="5 6" key="1">
    <citation type="submission" date="2017-01" db="EMBL/GenBank/DDBJ databases">
        <authorList>
            <person name="Mah S.A."/>
            <person name="Swanson W.J."/>
            <person name="Moy G.W."/>
            <person name="Vacquier V.D."/>
        </authorList>
    </citation>
    <scope>NUCLEOTIDE SEQUENCE [LARGE SCALE GENOMIC DNA]</scope>
    <source>
        <strain evidence="5 6">ASpG1</strain>
    </source>
</reference>
<dbReference type="EMBL" id="FTMS01000012">
    <property type="protein sequence ID" value="SIQ66513.1"/>
    <property type="molecule type" value="Genomic_DNA"/>
</dbReference>
<dbReference type="PANTHER" id="PTHR30363:SF46">
    <property type="entry name" value="LYSR FAMILY TRANSCRIPTIONAL REGULATOR"/>
    <property type="match status" value="1"/>
</dbReference>
<dbReference type="PRINTS" id="PR00037">
    <property type="entry name" value="HTHLACR"/>
</dbReference>
<evidence type="ECO:0000256" key="2">
    <source>
        <dbReference type="ARBA" id="ARBA00023125"/>
    </source>
</evidence>
<dbReference type="InterPro" id="IPR050313">
    <property type="entry name" value="Carb_Metab_HTH_regulators"/>
</dbReference>
<keyword evidence="2" id="KW-0238">DNA-binding</keyword>
<keyword evidence="6" id="KW-1185">Reference proteome</keyword>
<dbReference type="Pfam" id="PF08220">
    <property type="entry name" value="HTH_DeoR"/>
    <property type="match status" value="1"/>
</dbReference>
<dbReference type="OrthoDB" id="308679at2"/>
<keyword evidence="3" id="KW-0804">Transcription</keyword>
<dbReference type="SUPFAM" id="SSF100950">
    <property type="entry name" value="NagB/RpiA/CoA transferase-like"/>
    <property type="match status" value="1"/>
</dbReference>
<dbReference type="GO" id="GO:0003677">
    <property type="term" value="F:DNA binding"/>
    <property type="evidence" value="ECO:0007669"/>
    <property type="project" value="UniProtKB-KW"/>
</dbReference>
<evidence type="ECO:0000256" key="3">
    <source>
        <dbReference type="ARBA" id="ARBA00023163"/>
    </source>
</evidence>
<proteinExistence type="predicted"/>
<dbReference type="Proteomes" id="UP000186400">
    <property type="component" value="Unassembled WGS sequence"/>
</dbReference>
<dbReference type="PANTHER" id="PTHR30363">
    <property type="entry name" value="HTH-TYPE TRANSCRIPTIONAL REGULATOR SRLR-RELATED"/>
    <property type="match status" value="1"/>
</dbReference>
<accession>A0A1N6ULN3</accession>
<dbReference type="InterPro" id="IPR014036">
    <property type="entry name" value="DeoR-like_C"/>
</dbReference>
<keyword evidence="1" id="KW-0805">Transcription regulation</keyword>
<dbReference type="RefSeq" id="WP_076489195.1">
    <property type="nucleotide sequence ID" value="NZ_FTMS01000012.1"/>
</dbReference>
<dbReference type="InterPro" id="IPR018356">
    <property type="entry name" value="Tscrpt_reg_HTH_DeoR_CS"/>
</dbReference>
<dbReference type="AlphaFoldDB" id="A0A1N6ULN3"/>
<dbReference type="InterPro" id="IPR036390">
    <property type="entry name" value="WH_DNA-bd_sf"/>
</dbReference>
<dbReference type="SMART" id="SM01134">
    <property type="entry name" value="DeoRC"/>
    <property type="match status" value="1"/>
</dbReference>
<dbReference type="PROSITE" id="PS00894">
    <property type="entry name" value="HTH_DEOR_1"/>
    <property type="match status" value="1"/>
</dbReference>
<evidence type="ECO:0000313" key="5">
    <source>
        <dbReference type="EMBL" id="SIQ66513.1"/>
    </source>
</evidence>
<gene>
    <name evidence="5" type="ORF">SAMN05920897_112109</name>
</gene>
<evidence type="ECO:0000313" key="6">
    <source>
        <dbReference type="Proteomes" id="UP000186400"/>
    </source>
</evidence>
<organism evidence="5 6">
    <name type="scientific">Alkalispirochaeta americana</name>
    <dbReference type="NCBI Taxonomy" id="159291"/>
    <lineage>
        <taxon>Bacteria</taxon>
        <taxon>Pseudomonadati</taxon>
        <taxon>Spirochaetota</taxon>
        <taxon>Spirochaetia</taxon>
        <taxon>Spirochaetales</taxon>
        <taxon>Spirochaetaceae</taxon>
        <taxon>Alkalispirochaeta</taxon>
    </lineage>
</organism>
<evidence type="ECO:0000259" key="4">
    <source>
        <dbReference type="PROSITE" id="PS51000"/>
    </source>
</evidence>
<name>A0A1N6ULN3_9SPIO</name>
<dbReference type="SUPFAM" id="SSF46785">
    <property type="entry name" value="Winged helix' DNA-binding domain"/>
    <property type="match status" value="1"/>
</dbReference>
<dbReference type="STRING" id="159291.SAMN05920897_112109"/>
<dbReference type="Pfam" id="PF00455">
    <property type="entry name" value="DeoRC"/>
    <property type="match status" value="1"/>
</dbReference>